<keyword evidence="2" id="KW-1185">Reference proteome</keyword>
<gene>
    <name evidence="1" type="ORF">CONLIGDRAFT_638559</name>
</gene>
<dbReference type="InParanoid" id="A0A1J7IZ28"/>
<evidence type="ECO:0008006" key="3">
    <source>
        <dbReference type="Google" id="ProtNLM"/>
    </source>
</evidence>
<proteinExistence type="predicted"/>
<sequence>MREAGYCNSIVAETVVQGGPAYGKVQIQNGDILLEVGGEVRTCLWQCMYMDGHVVGELSLKVWRIDREIDVWCRVGDLFINAPRRAIRRFGCLFHHVSSKLVVYHSIAVKIIYIASVSTTADSFELGMISNPSTTHLFRTWNDWRRSSTAWVWGGHQSHHQSEDTR</sequence>
<evidence type="ECO:0000313" key="1">
    <source>
        <dbReference type="EMBL" id="OIW22140.1"/>
    </source>
</evidence>
<dbReference type="AlphaFoldDB" id="A0A1J7IZ28"/>
<dbReference type="Proteomes" id="UP000182658">
    <property type="component" value="Unassembled WGS sequence"/>
</dbReference>
<dbReference type="EMBL" id="KV875158">
    <property type="protein sequence ID" value="OIW22140.1"/>
    <property type="molecule type" value="Genomic_DNA"/>
</dbReference>
<dbReference type="OrthoDB" id="5232521at2759"/>
<organism evidence="1 2">
    <name type="scientific">Coniochaeta ligniaria NRRL 30616</name>
    <dbReference type="NCBI Taxonomy" id="1408157"/>
    <lineage>
        <taxon>Eukaryota</taxon>
        <taxon>Fungi</taxon>
        <taxon>Dikarya</taxon>
        <taxon>Ascomycota</taxon>
        <taxon>Pezizomycotina</taxon>
        <taxon>Sordariomycetes</taxon>
        <taxon>Sordariomycetidae</taxon>
        <taxon>Coniochaetales</taxon>
        <taxon>Coniochaetaceae</taxon>
        <taxon>Coniochaeta</taxon>
    </lineage>
</organism>
<evidence type="ECO:0000313" key="2">
    <source>
        <dbReference type="Proteomes" id="UP000182658"/>
    </source>
</evidence>
<dbReference type="STRING" id="1408157.A0A1J7IZ28"/>
<protein>
    <recommendedName>
        <fullName evidence="3">PDZ domain-containing protein</fullName>
    </recommendedName>
</protein>
<reference evidence="1 2" key="1">
    <citation type="submission" date="2016-10" db="EMBL/GenBank/DDBJ databases">
        <title>Draft genome sequence of Coniochaeta ligniaria NRRL30616, a lignocellulolytic fungus for bioabatement of inhibitors in plant biomass hydrolysates.</title>
        <authorList>
            <consortium name="DOE Joint Genome Institute"/>
            <person name="Jimenez D.J."/>
            <person name="Hector R.E."/>
            <person name="Riley R."/>
            <person name="Sun H."/>
            <person name="Grigoriev I.V."/>
            <person name="Van Elsas J.D."/>
            <person name="Nichols N.N."/>
        </authorList>
    </citation>
    <scope>NUCLEOTIDE SEQUENCE [LARGE SCALE GENOMIC DNA]</scope>
    <source>
        <strain evidence="1 2">NRRL 30616</strain>
    </source>
</reference>
<name>A0A1J7IZ28_9PEZI</name>
<accession>A0A1J7IZ28</accession>